<gene>
    <name evidence="2" type="ORF">RFI_08664</name>
</gene>
<name>X6NRC1_RETFI</name>
<feature type="compositionally biased region" description="Acidic residues" evidence="1">
    <location>
        <begin position="33"/>
        <end position="42"/>
    </location>
</feature>
<organism evidence="2 3">
    <name type="scientific">Reticulomyxa filosa</name>
    <dbReference type="NCBI Taxonomy" id="46433"/>
    <lineage>
        <taxon>Eukaryota</taxon>
        <taxon>Sar</taxon>
        <taxon>Rhizaria</taxon>
        <taxon>Retaria</taxon>
        <taxon>Foraminifera</taxon>
        <taxon>Monothalamids</taxon>
        <taxon>Reticulomyxidae</taxon>
        <taxon>Reticulomyxa</taxon>
    </lineage>
</organism>
<dbReference type="AlphaFoldDB" id="X6NRC1"/>
<dbReference type="EMBL" id="ASPP01006659">
    <property type="protein sequence ID" value="ETO28463.1"/>
    <property type="molecule type" value="Genomic_DNA"/>
</dbReference>
<reference evidence="2 3" key="1">
    <citation type="journal article" date="2013" name="Curr. Biol.">
        <title>The Genome of the Foraminiferan Reticulomyxa filosa.</title>
        <authorList>
            <person name="Glockner G."/>
            <person name="Hulsmann N."/>
            <person name="Schleicher M."/>
            <person name="Noegel A.A."/>
            <person name="Eichinger L."/>
            <person name="Gallinger C."/>
            <person name="Pawlowski J."/>
            <person name="Sierra R."/>
            <person name="Euteneuer U."/>
            <person name="Pillet L."/>
            <person name="Moustafa A."/>
            <person name="Platzer M."/>
            <person name="Groth M."/>
            <person name="Szafranski K."/>
            <person name="Schliwa M."/>
        </authorList>
    </citation>
    <scope>NUCLEOTIDE SEQUENCE [LARGE SCALE GENOMIC DNA]</scope>
</reference>
<evidence type="ECO:0000256" key="1">
    <source>
        <dbReference type="SAM" id="MobiDB-lite"/>
    </source>
</evidence>
<feature type="non-terminal residue" evidence="2">
    <location>
        <position position="166"/>
    </location>
</feature>
<feature type="compositionally biased region" description="Acidic residues" evidence="1">
    <location>
        <begin position="11"/>
        <end position="20"/>
    </location>
</feature>
<protein>
    <submittedName>
        <fullName evidence="2">Uncharacterized protein</fullName>
    </submittedName>
</protein>
<dbReference type="Proteomes" id="UP000023152">
    <property type="component" value="Unassembled WGS sequence"/>
</dbReference>
<evidence type="ECO:0000313" key="3">
    <source>
        <dbReference type="Proteomes" id="UP000023152"/>
    </source>
</evidence>
<proteinExistence type="predicted"/>
<comment type="caution">
    <text evidence="2">The sequence shown here is derived from an EMBL/GenBank/DDBJ whole genome shotgun (WGS) entry which is preliminary data.</text>
</comment>
<keyword evidence="3" id="KW-1185">Reference proteome</keyword>
<sequence length="166" mass="20245">MDSALLSDEKETNEENEQIEQENNLLKQMKKEEEEETNDDNEEKMSNEEQEDYKQNLEKMVKLKRMEYLKNKKNLQQKRKLIEMKKQQVCGNVKQLWNIGQQYHEKLDNKIIRMNQWQQMVNNEIVINTQKMDMLQQLLSKHYDLFSNSFHLYLQSTQNQSHFLEL</sequence>
<feature type="compositionally biased region" description="Basic and acidic residues" evidence="1">
    <location>
        <begin position="43"/>
        <end position="53"/>
    </location>
</feature>
<feature type="region of interest" description="Disordered" evidence="1">
    <location>
        <begin position="1"/>
        <end position="53"/>
    </location>
</feature>
<accession>X6NRC1</accession>
<evidence type="ECO:0000313" key="2">
    <source>
        <dbReference type="EMBL" id="ETO28463.1"/>
    </source>
</evidence>